<reference evidence="3 4" key="1">
    <citation type="journal article" date="2011" name="Proc. Natl. Acad. Sci. U.S.A.">
        <title>Evolutionary erosion of yeast sex chromosomes by mating-type switching accidents.</title>
        <authorList>
            <person name="Gordon J.L."/>
            <person name="Armisen D."/>
            <person name="Proux-Wera E."/>
            <person name="Oheigeartaigh S.S."/>
            <person name="Byrne K.P."/>
            <person name="Wolfe K.H."/>
        </authorList>
    </citation>
    <scope>NUCLEOTIDE SEQUENCE [LARGE SCALE GENOMIC DNA]</scope>
    <source>
        <strain evidence="4">ATCC 34711 / CBS 6284 / DSM 70876 / NBRC 10599 / NRRL Y-10934 / UCD 77-7</strain>
    </source>
</reference>
<evidence type="ECO:0000256" key="1">
    <source>
        <dbReference type="ARBA" id="ARBA00023002"/>
    </source>
</evidence>
<dbReference type="InterPro" id="IPR050523">
    <property type="entry name" value="AKR_Detox_Biosynth"/>
</dbReference>
<sequence length="321" mass="37257">MTFGNKGWHKWVIDDKQKSYKILKRAYDLGLRTYDTADLYSNGQSEIIILGEFLKEYNISRETVVIMTKLFAPVDDTLPDYQPTGGLHGNQTIHFANQRGLSKKHIIEACKNSLRRLGTYIDVYQVHRADPDTPMEETMRALNDVVQQGLTRYIGASSMLGTKFAEYQFIAEKNGWSKFVNMQDCYNLLYREEEREMIPYIKKHGIAQTPWSPLQRGLLSRPVEGSSYREDNDRVLKGQRLNQYEDFEIEIIKRVEEISKKRNNPMAVISTAWVLSKGTFPILGLNSVERMEDAVRALNIELTEEELKYLEEPYKPKKLVQ</sequence>
<feature type="domain" description="NADP-dependent oxidoreductase" evidence="2">
    <location>
        <begin position="14"/>
        <end position="312"/>
    </location>
</feature>
<dbReference type="GO" id="GO:0005829">
    <property type="term" value="C:cytosol"/>
    <property type="evidence" value="ECO:0007669"/>
    <property type="project" value="UniProtKB-ARBA"/>
</dbReference>
<dbReference type="InParanoid" id="I2H6P1"/>
<dbReference type="STRING" id="1071380.I2H6P1"/>
<dbReference type="InterPro" id="IPR023210">
    <property type="entry name" value="NADP_OxRdtase_dom"/>
</dbReference>
<keyword evidence="4" id="KW-1185">Reference proteome</keyword>
<dbReference type="Gene3D" id="3.20.20.100">
    <property type="entry name" value="NADP-dependent oxidoreductase domain"/>
    <property type="match status" value="1"/>
</dbReference>
<dbReference type="Pfam" id="PF00248">
    <property type="entry name" value="Aldo_ket_red"/>
    <property type="match status" value="1"/>
</dbReference>
<dbReference type="EMBL" id="HE806322">
    <property type="protein sequence ID" value="CCH62043.1"/>
    <property type="molecule type" value="Genomic_DNA"/>
</dbReference>
<dbReference type="GeneID" id="14497459"/>
<proteinExistence type="predicted"/>
<dbReference type="OMA" id="ICRDDER"/>
<dbReference type="Proteomes" id="UP000002866">
    <property type="component" value="Chromosome 7"/>
</dbReference>
<dbReference type="AlphaFoldDB" id="I2H6P1"/>
<dbReference type="RefSeq" id="XP_004181562.1">
    <property type="nucleotide sequence ID" value="XM_004181514.1"/>
</dbReference>
<accession>I2H6P1</accession>
<dbReference type="PANTHER" id="PTHR43364:SF15">
    <property type="entry name" value="ARYL-ALCOHOL DEHYDROGENASE AAD16-RELATED"/>
    <property type="match status" value="1"/>
</dbReference>
<dbReference type="KEGG" id="tbl:TBLA_0G00960"/>
<protein>
    <recommendedName>
        <fullName evidence="2">NADP-dependent oxidoreductase domain-containing protein</fullName>
    </recommendedName>
</protein>
<evidence type="ECO:0000313" key="3">
    <source>
        <dbReference type="EMBL" id="CCH62043.1"/>
    </source>
</evidence>
<dbReference type="CDD" id="cd19079">
    <property type="entry name" value="AKR_EcYajO-like"/>
    <property type="match status" value="1"/>
</dbReference>
<dbReference type="GO" id="GO:0016491">
    <property type="term" value="F:oxidoreductase activity"/>
    <property type="evidence" value="ECO:0007669"/>
    <property type="project" value="UniProtKB-KW"/>
</dbReference>
<dbReference type="SUPFAM" id="SSF51430">
    <property type="entry name" value="NAD(P)-linked oxidoreductase"/>
    <property type="match status" value="1"/>
</dbReference>
<evidence type="ECO:0000259" key="2">
    <source>
        <dbReference type="Pfam" id="PF00248"/>
    </source>
</evidence>
<dbReference type="eggNOG" id="KOG1575">
    <property type="taxonomic scope" value="Eukaryota"/>
</dbReference>
<dbReference type="HOGENOM" id="CLU_023205_2_0_1"/>
<dbReference type="FunFam" id="3.20.20.100:FF:000004">
    <property type="entry name" value="Oxidoreductase, aldo/keto reductase"/>
    <property type="match status" value="1"/>
</dbReference>
<dbReference type="OrthoDB" id="48988at2759"/>
<organism evidence="3 4">
    <name type="scientific">Henningerozyma blattae (strain ATCC 34711 / CBS 6284 / DSM 70876 / NBRC 10599 / NRRL Y-10934 / UCD 77-7)</name>
    <name type="common">Yeast</name>
    <name type="synonym">Tetrapisispora blattae</name>
    <dbReference type="NCBI Taxonomy" id="1071380"/>
    <lineage>
        <taxon>Eukaryota</taxon>
        <taxon>Fungi</taxon>
        <taxon>Dikarya</taxon>
        <taxon>Ascomycota</taxon>
        <taxon>Saccharomycotina</taxon>
        <taxon>Saccharomycetes</taxon>
        <taxon>Saccharomycetales</taxon>
        <taxon>Saccharomycetaceae</taxon>
        <taxon>Henningerozyma</taxon>
    </lineage>
</organism>
<dbReference type="PANTHER" id="PTHR43364">
    <property type="entry name" value="NADH-SPECIFIC METHYLGLYOXAL REDUCTASE-RELATED"/>
    <property type="match status" value="1"/>
</dbReference>
<gene>
    <name evidence="3" type="primary">TBLA0G00960</name>
    <name evidence="3" type="ORF">TBLA_0G00960</name>
</gene>
<evidence type="ECO:0000313" key="4">
    <source>
        <dbReference type="Proteomes" id="UP000002866"/>
    </source>
</evidence>
<dbReference type="InterPro" id="IPR036812">
    <property type="entry name" value="NAD(P)_OxRdtase_dom_sf"/>
</dbReference>
<keyword evidence="1" id="KW-0560">Oxidoreductase</keyword>
<name>I2H6P1_HENB6</name>